<dbReference type="OrthoDB" id="417891at2759"/>
<evidence type="ECO:0000313" key="4">
    <source>
        <dbReference type="EMBL" id="CAB0043612.1"/>
    </source>
</evidence>
<dbReference type="GO" id="GO:0016616">
    <property type="term" value="F:oxidoreductase activity, acting on the CH-OH group of donors, NAD or NADP as acceptor"/>
    <property type="evidence" value="ECO:0007669"/>
    <property type="project" value="TreeGrafter"/>
</dbReference>
<dbReference type="EMBL" id="CADCXV010001338">
    <property type="protein sequence ID" value="CAB0043612.1"/>
    <property type="molecule type" value="Genomic_DNA"/>
</dbReference>
<dbReference type="Pfam" id="PF00106">
    <property type="entry name" value="adh_short"/>
    <property type="match status" value="1"/>
</dbReference>
<dbReference type="PANTHER" id="PTHR44229:SF8">
    <property type="entry name" value="ALCOHOL DEHYDROGENASE-RELATED"/>
    <property type="match status" value="1"/>
</dbReference>
<proteinExistence type="inferred from homology"/>
<accession>A0A6H5J2N3</accession>
<dbReference type="Proteomes" id="UP000479190">
    <property type="component" value="Unassembled WGS sequence"/>
</dbReference>
<dbReference type="Gene3D" id="3.40.50.720">
    <property type="entry name" value="NAD(P)-binding Rossmann-like Domain"/>
    <property type="match status" value="2"/>
</dbReference>
<keyword evidence="5" id="KW-1185">Reference proteome</keyword>
<protein>
    <submittedName>
        <fullName evidence="4">Uncharacterized protein</fullName>
    </submittedName>
</protein>
<dbReference type="InterPro" id="IPR036291">
    <property type="entry name" value="NAD(P)-bd_dom_sf"/>
</dbReference>
<name>A0A6H5J2N3_9HYME</name>
<reference evidence="4 5" key="1">
    <citation type="submission" date="2020-02" db="EMBL/GenBank/DDBJ databases">
        <authorList>
            <person name="Ferguson B K."/>
        </authorList>
    </citation>
    <scope>NUCLEOTIDE SEQUENCE [LARGE SCALE GENOMIC DNA]</scope>
</reference>
<organism evidence="4 5">
    <name type="scientific">Trichogramma brassicae</name>
    <dbReference type="NCBI Taxonomy" id="86971"/>
    <lineage>
        <taxon>Eukaryota</taxon>
        <taxon>Metazoa</taxon>
        <taxon>Ecdysozoa</taxon>
        <taxon>Arthropoda</taxon>
        <taxon>Hexapoda</taxon>
        <taxon>Insecta</taxon>
        <taxon>Pterygota</taxon>
        <taxon>Neoptera</taxon>
        <taxon>Endopterygota</taxon>
        <taxon>Hymenoptera</taxon>
        <taxon>Apocrita</taxon>
        <taxon>Proctotrupomorpha</taxon>
        <taxon>Chalcidoidea</taxon>
        <taxon>Trichogrammatidae</taxon>
        <taxon>Trichogramma</taxon>
    </lineage>
</organism>
<comment type="similarity">
    <text evidence="1">Belongs to the short-chain dehydrogenases/reductases (SDR) family.</text>
</comment>
<dbReference type="InterPro" id="IPR002347">
    <property type="entry name" value="SDR_fam"/>
</dbReference>
<dbReference type="SUPFAM" id="SSF51735">
    <property type="entry name" value="NAD(P)-binding Rossmann-fold domains"/>
    <property type="match status" value="1"/>
</dbReference>
<evidence type="ECO:0000256" key="3">
    <source>
        <dbReference type="SAM" id="MobiDB-lite"/>
    </source>
</evidence>
<dbReference type="PANTHER" id="PTHR44229">
    <property type="entry name" value="15-HYDROXYPROSTAGLANDIN DEHYDROGENASE [NAD(+)]"/>
    <property type="match status" value="1"/>
</dbReference>
<feature type="region of interest" description="Disordered" evidence="3">
    <location>
        <begin position="29"/>
        <end position="50"/>
    </location>
</feature>
<evidence type="ECO:0000256" key="1">
    <source>
        <dbReference type="ARBA" id="ARBA00006484"/>
    </source>
</evidence>
<evidence type="ECO:0000256" key="2">
    <source>
        <dbReference type="ARBA" id="ARBA00023002"/>
    </source>
</evidence>
<gene>
    <name evidence="4" type="ORF">TBRA_LOCUS15200</name>
</gene>
<sequence>MEIADKICLITRRIGRDRHGGDRAIAAEARQKSNRQRLSHDDRPYGQAPGRPWRLLLRQHGLDHGPGQRPAADLLLDQARRGQFHTDDGLRYRESLSEHRHTYTHERSRNMIIKDKVAIVTGGTGGIGFATVQALLRHGAKTAVINCSLVGIDRMGHHHKGHGGAIVNVASIFGLRTSPAFPIFAATKWGVVGFTKSMRDHRENLGVRVMAMCPGLTETSLLHRDIKEETLPFIPEAMLNEAFQCSTYIQQPESVGAAIVKMIEEGEAGAVWVSEDNEPPYAVKEPESYKERGVPA</sequence>
<dbReference type="AlphaFoldDB" id="A0A6H5J2N3"/>
<keyword evidence="2" id="KW-0560">Oxidoreductase</keyword>
<dbReference type="GO" id="GO:0005737">
    <property type="term" value="C:cytoplasm"/>
    <property type="evidence" value="ECO:0007669"/>
    <property type="project" value="TreeGrafter"/>
</dbReference>
<evidence type="ECO:0000313" key="5">
    <source>
        <dbReference type="Proteomes" id="UP000479190"/>
    </source>
</evidence>